<evidence type="ECO:0000259" key="3">
    <source>
        <dbReference type="Pfam" id="PF19295"/>
    </source>
</evidence>
<protein>
    <submittedName>
        <fullName evidence="4">Fe-S cluster assembly protein SufD</fullName>
    </submittedName>
</protein>
<dbReference type="InterPro" id="IPR037284">
    <property type="entry name" value="SUF_FeS_clus_asmbl_SufBD_sf"/>
</dbReference>
<reference evidence="4 5" key="1">
    <citation type="submission" date="2018-09" db="EMBL/GenBank/DDBJ databases">
        <title>Genomic Encyclopedia of Archaeal and Bacterial Type Strains, Phase II (KMG-II): from individual species to whole genera.</title>
        <authorList>
            <person name="Goeker M."/>
        </authorList>
    </citation>
    <scope>NUCLEOTIDE SEQUENCE [LARGE SCALE GENOMIC DNA]</scope>
    <source>
        <strain evidence="4 5">DSM 17008</strain>
    </source>
</reference>
<organism evidence="4 5">
    <name type="scientific">Sinobaca qinghaiensis</name>
    <dbReference type="NCBI Taxonomy" id="342944"/>
    <lineage>
        <taxon>Bacteria</taxon>
        <taxon>Bacillati</taxon>
        <taxon>Bacillota</taxon>
        <taxon>Bacilli</taxon>
        <taxon>Bacillales</taxon>
        <taxon>Sporolactobacillaceae</taxon>
        <taxon>Sinobaca</taxon>
    </lineage>
</organism>
<dbReference type="AlphaFoldDB" id="A0A419UWA6"/>
<evidence type="ECO:0000313" key="4">
    <source>
        <dbReference type="EMBL" id="RKD68851.1"/>
    </source>
</evidence>
<dbReference type="InterPro" id="IPR000825">
    <property type="entry name" value="SUF_FeS_clus_asmbl_SufBD_core"/>
</dbReference>
<proteinExistence type="inferred from homology"/>
<comment type="similarity">
    <text evidence="1">Belongs to the iron-sulfur cluster assembly SufBD family.</text>
</comment>
<accession>A0A419UWA6</accession>
<dbReference type="OrthoDB" id="9803529at2"/>
<evidence type="ECO:0000256" key="1">
    <source>
        <dbReference type="ARBA" id="ARBA00043967"/>
    </source>
</evidence>
<feature type="domain" description="SUF system FeS cluster assembly SufBD N-terminal" evidence="3">
    <location>
        <begin position="18"/>
        <end position="173"/>
    </location>
</feature>
<dbReference type="SUPFAM" id="SSF101960">
    <property type="entry name" value="Stabilizer of iron transporter SufD"/>
    <property type="match status" value="1"/>
</dbReference>
<dbReference type="PANTHER" id="PTHR30508:SF1">
    <property type="entry name" value="UPF0051 PROTEIN ABCI8, CHLOROPLASTIC-RELATED"/>
    <property type="match status" value="1"/>
</dbReference>
<dbReference type="EMBL" id="RAPK01000012">
    <property type="protein sequence ID" value="RKD68851.1"/>
    <property type="molecule type" value="Genomic_DNA"/>
</dbReference>
<comment type="caution">
    <text evidence="4">The sequence shown here is derived from an EMBL/GenBank/DDBJ whole genome shotgun (WGS) entry which is preliminary data.</text>
</comment>
<feature type="domain" description="SUF system FeS cluster assembly SufBD core" evidence="2">
    <location>
        <begin position="179"/>
        <end position="410"/>
    </location>
</feature>
<dbReference type="InterPro" id="IPR011542">
    <property type="entry name" value="SUF_FeS_clus_asmbl_SufD"/>
</dbReference>
<keyword evidence="5" id="KW-1185">Reference proteome</keyword>
<name>A0A419UWA6_9BACL</name>
<dbReference type="GO" id="GO:0016226">
    <property type="term" value="P:iron-sulfur cluster assembly"/>
    <property type="evidence" value="ECO:0007669"/>
    <property type="project" value="InterPro"/>
</dbReference>
<dbReference type="Pfam" id="PF19295">
    <property type="entry name" value="SufBD_N"/>
    <property type="match status" value="1"/>
</dbReference>
<dbReference type="NCBIfam" id="TIGR01981">
    <property type="entry name" value="sufD"/>
    <property type="match status" value="1"/>
</dbReference>
<dbReference type="InterPro" id="IPR055346">
    <property type="entry name" value="Fe-S_cluster_assembly_SufBD"/>
</dbReference>
<sequence length="436" mass="48750">MSVETKWTFDEQYVKEFSEQREEPEWLTEERLTAFRLIEKLELPKPEKTKITKWNFTEFKHQGTEAGTVSSLSDLHTDVQKLINVTEEDQNLLVVRDGKPLYYSLSSEAKEKGVIFTDIATAAKEHSDLLKKYFMGEAVKVDENKLTALHTAFLSGGAFIYVPKNVQLEKPLQAVYFQEDPEAGLFNHVVLATEDNSDVTYLENYVSFNSEQESAANIIAEVYAGPASKVSFGAVDHLEKGVTTYVNRRGVAQKDARIDWALGQMNDGNTLSDNTTILRGDGSYSDVKSVSIGRGTQAQDFWTQIIHFGKHSDGQILTHGVMKDSARAIFNGISKIEHGATKSNGVQTERVLMLSEKARGDANPILLIDEDDVTAGHAASVGRIDPLQMFYLMSRGLSRLEAERLIIHGFLQPVVAELPIQAVKDRLTEVIERKVY</sequence>
<dbReference type="Pfam" id="PF01458">
    <property type="entry name" value="SUFBD_core"/>
    <property type="match status" value="1"/>
</dbReference>
<dbReference type="Proteomes" id="UP000285120">
    <property type="component" value="Unassembled WGS sequence"/>
</dbReference>
<dbReference type="PANTHER" id="PTHR30508">
    <property type="entry name" value="FES CLUSTER ASSEMBLY PROTEIN SUF"/>
    <property type="match status" value="1"/>
</dbReference>
<evidence type="ECO:0000259" key="2">
    <source>
        <dbReference type="Pfam" id="PF01458"/>
    </source>
</evidence>
<gene>
    <name evidence="4" type="ORF">ATL39_3314</name>
</gene>
<evidence type="ECO:0000313" key="5">
    <source>
        <dbReference type="Proteomes" id="UP000285120"/>
    </source>
</evidence>
<dbReference type="RefSeq" id="WP_120194440.1">
    <property type="nucleotide sequence ID" value="NZ_RAPK01000012.1"/>
</dbReference>
<dbReference type="InterPro" id="IPR045595">
    <property type="entry name" value="SufBD_N"/>
</dbReference>